<proteinExistence type="predicted"/>
<keyword evidence="6 7" id="KW-0472">Membrane</keyword>
<feature type="transmembrane region" description="Helical" evidence="7">
    <location>
        <begin position="415"/>
        <end position="437"/>
    </location>
</feature>
<dbReference type="EMBL" id="JAHUZN010000006">
    <property type="protein sequence ID" value="KAG8490696.1"/>
    <property type="molecule type" value="Genomic_DNA"/>
</dbReference>
<feature type="transmembrane region" description="Helical" evidence="7">
    <location>
        <begin position="603"/>
        <end position="620"/>
    </location>
</feature>
<keyword evidence="5 7" id="KW-1133">Transmembrane helix</keyword>
<feature type="transmembrane region" description="Helical" evidence="7">
    <location>
        <begin position="859"/>
        <end position="884"/>
    </location>
</feature>
<sequence length="889" mass="96847">MKETETGSSDLTPLLADADSLENQSPRDLASVSGAVFNICTTMVGAGIMSIPATVKVLGIIPGFAVMFMIAVLVDITVEFLLRYTQSGKSTTYAGLMAESFGSLGSLAVQICVMVTNLGCLIIYLIIIGDVLCGNESGGTLHLGVIQEWFGIQWWNSRAYVILFVVLFVMLPLVFLPHMNSLRHSSALSILLAVVFIAISSAMAIYSFWKGRTQNMRLLPDFANHVSIFDLFTTVPVLVTGFGFHVNIHPIRSELSRPSDMSYAVRISLAICIAIYFSIGFFGYMLFGESIMSDILVNFDQNSDSAIGQLVNNTVRLSYAMHLALVFPVINFSLRTNIDELLFAKKPVLAKAKSRFTILTCLLLALTYTIAIVIPNIWYFFQFLGSTTVVCLSFIFPGAIVLRDVHGISRRKDKVMAILVIVMAILTSMIAIATNLWTVGQKTEKSAGKKMSPAAGVKAPLLPGSSKSAPAKPPSVSGAVFNVSTSIIGAGIMSIPATLKVLGVVPAFVMIVVIAWLADISVEFLMRYTHAGDTTTYAGVMRESFGRVGSILVQICVMITNLGCLIIYLIIIGDVLSGNQPEGSVHLGVLQQWFGIHWWNTRAFALLFTLIFVLLPLVVFKRVESLRYSSAISVFLAVIFVGISSVMAIMALLEGKTNSPRVVPELDNKAAFFDLFTAVPVIVTAFTFHFNVHPIGFEMDKPSDMISAVRISMVLCAAIYFAIGLFGYLLFGDSIMADILVNFDQNSGSTIGSLLNDIVRLSYALHLMLVFPLLNFSLRANIDEFLFPNKTLLAKDNTRFWSLTLVILAFCYLAAIAIPNIWYFFQFMGSTSAVSLAFIFPGAIALRDAWGISTARDRILAAVMIVLAVVTSTVAISSNIYSLITGNQS</sequence>
<feature type="transmembrane region" description="Helical" evidence="7">
    <location>
        <begin position="228"/>
        <end position="246"/>
    </location>
</feature>
<dbReference type="OrthoDB" id="28208at2759"/>
<feature type="transmembrane region" description="Helical" evidence="7">
    <location>
        <begin position="758"/>
        <end position="778"/>
    </location>
</feature>
<comment type="subcellular location">
    <subcellularLocation>
        <location evidence="1">Membrane</location>
        <topology evidence="1">Multi-pass membrane protein</topology>
    </subcellularLocation>
</comment>
<feature type="transmembrane region" description="Helical" evidence="7">
    <location>
        <begin position="355"/>
        <end position="374"/>
    </location>
</feature>
<dbReference type="GO" id="GO:0015179">
    <property type="term" value="F:L-amino acid transmembrane transporter activity"/>
    <property type="evidence" value="ECO:0007669"/>
    <property type="project" value="TreeGrafter"/>
</dbReference>
<evidence type="ECO:0000256" key="7">
    <source>
        <dbReference type="SAM" id="Phobius"/>
    </source>
</evidence>
<feature type="transmembrane region" description="Helical" evidence="7">
    <location>
        <begin position="799"/>
        <end position="818"/>
    </location>
</feature>
<feature type="transmembrane region" description="Helical" evidence="7">
    <location>
        <begin position="267"/>
        <end position="287"/>
    </location>
</feature>
<evidence type="ECO:0000256" key="2">
    <source>
        <dbReference type="ARBA" id="ARBA00022448"/>
    </source>
</evidence>
<feature type="transmembrane region" description="Helical" evidence="7">
    <location>
        <begin position="672"/>
        <end position="690"/>
    </location>
</feature>
<keyword evidence="2" id="KW-0813">Transport</keyword>
<feature type="transmembrane region" description="Helical" evidence="7">
    <location>
        <begin position="188"/>
        <end position="208"/>
    </location>
</feature>
<feature type="transmembrane region" description="Helical" evidence="7">
    <location>
        <begin position="632"/>
        <end position="652"/>
    </location>
</feature>
<keyword evidence="10" id="KW-1185">Reference proteome</keyword>
<evidence type="ECO:0000259" key="8">
    <source>
        <dbReference type="Pfam" id="PF01490"/>
    </source>
</evidence>
<organism evidence="9 10">
    <name type="scientific">Gossypium anomalum</name>
    <dbReference type="NCBI Taxonomy" id="47600"/>
    <lineage>
        <taxon>Eukaryota</taxon>
        <taxon>Viridiplantae</taxon>
        <taxon>Streptophyta</taxon>
        <taxon>Embryophyta</taxon>
        <taxon>Tracheophyta</taxon>
        <taxon>Spermatophyta</taxon>
        <taxon>Magnoliopsida</taxon>
        <taxon>eudicotyledons</taxon>
        <taxon>Gunneridae</taxon>
        <taxon>Pentapetalae</taxon>
        <taxon>rosids</taxon>
        <taxon>malvids</taxon>
        <taxon>Malvales</taxon>
        <taxon>Malvaceae</taxon>
        <taxon>Malvoideae</taxon>
        <taxon>Gossypium</taxon>
    </lineage>
</organism>
<feature type="transmembrane region" description="Helical" evidence="7">
    <location>
        <begin position="501"/>
        <end position="518"/>
    </location>
</feature>
<feature type="transmembrane region" description="Helical" evidence="7">
    <location>
        <begin position="103"/>
        <end position="127"/>
    </location>
</feature>
<feature type="domain" description="Amino acid transporter transmembrane" evidence="8">
    <location>
        <begin position="475"/>
        <end position="878"/>
    </location>
</feature>
<name>A0A8J5Z3B2_9ROSI</name>
<dbReference type="Pfam" id="PF01490">
    <property type="entry name" value="Aa_trans"/>
    <property type="match status" value="2"/>
</dbReference>
<feature type="transmembrane region" description="Helical" evidence="7">
    <location>
        <begin position="380"/>
        <end position="403"/>
    </location>
</feature>
<dbReference type="Gene3D" id="1.20.1740.10">
    <property type="entry name" value="Amino acid/polyamine transporter I"/>
    <property type="match status" value="2"/>
</dbReference>
<dbReference type="GO" id="GO:0031090">
    <property type="term" value="C:organelle membrane"/>
    <property type="evidence" value="ECO:0007669"/>
    <property type="project" value="UniProtKB-ARBA"/>
</dbReference>
<feature type="transmembrane region" description="Helical" evidence="7">
    <location>
        <begin position="711"/>
        <end position="731"/>
    </location>
</feature>
<dbReference type="AlphaFoldDB" id="A0A8J5Z3B2"/>
<accession>A0A8J5Z3B2</accession>
<evidence type="ECO:0000313" key="10">
    <source>
        <dbReference type="Proteomes" id="UP000701853"/>
    </source>
</evidence>
<dbReference type="PANTHER" id="PTHR22950:SF323">
    <property type="entry name" value="AMINO ACID TRANSPORTER AVT6C"/>
    <property type="match status" value="1"/>
</dbReference>
<evidence type="ECO:0000313" key="9">
    <source>
        <dbReference type="EMBL" id="KAG8490696.1"/>
    </source>
</evidence>
<keyword evidence="3 7" id="KW-0812">Transmembrane</keyword>
<dbReference type="InterPro" id="IPR013057">
    <property type="entry name" value="AA_transpt_TM"/>
</dbReference>
<evidence type="ECO:0000256" key="6">
    <source>
        <dbReference type="ARBA" id="ARBA00023136"/>
    </source>
</evidence>
<evidence type="ECO:0000256" key="1">
    <source>
        <dbReference type="ARBA" id="ARBA00004141"/>
    </source>
</evidence>
<feature type="domain" description="Amino acid transporter transmembrane" evidence="8">
    <location>
        <begin position="31"/>
        <end position="430"/>
    </location>
</feature>
<dbReference type="PANTHER" id="PTHR22950">
    <property type="entry name" value="AMINO ACID TRANSPORTER"/>
    <property type="match status" value="1"/>
</dbReference>
<feature type="transmembrane region" description="Helical" evidence="7">
    <location>
        <begin position="29"/>
        <end position="51"/>
    </location>
</feature>
<feature type="transmembrane region" description="Helical" evidence="7">
    <location>
        <begin position="551"/>
        <end position="571"/>
    </location>
</feature>
<keyword evidence="4" id="KW-0029">Amino-acid transport</keyword>
<protein>
    <recommendedName>
        <fullName evidence="8">Amino acid transporter transmembrane domain-containing protein</fullName>
    </recommendedName>
</protein>
<feature type="transmembrane region" description="Helical" evidence="7">
    <location>
        <begin position="159"/>
        <end position="176"/>
    </location>
</feature>
<dbReference type="Proteomes" id="UP000701853">
    <property type="component" value="Chromosome 6"/>
</dbReference>
<comment type="caution">
    <text evidence="9">The sequence shown here is derived from an EMBL/GenBank/DDBJ whole genome shotgun (WGS) entry which is preliminary data.</text>
</comment>
<feature type="transmembrane region" description="Helical" evidence="7">
    <location>
        <begin position="824"/>
        <end position="847"/>
    </location>
</feature>
<reference evidence="9 10" key="1">
    <citation type="journal article" date="2021" name="bioRxiv">
        <title>The Gossypium anomalum genome as a resource for cotton improvement and evolutionary analysis of hybrid incompatibility.</title>
        <authorList>
            <person name="Grover C.E."/>
            <person name="Yuan D."/>
            <person name="Arick M.A."/>
            <person name="Miller E.R."/>
            <person name="Hu G."/>
            <person name="Peterson D.G."/>
            <person name="Wendel J.F."/>
            <person name="Udall J.A."/>
        </authorList>
    </citation>
    <scope>NUCLEOTIDE SEQUENCE [LARGE SCALE GENOMIC DNA]</scope>
    <source>
        <strain evidence="9">JFW-Udall</strain>
        <tissue evidence="9">Leaf</tissue>
    </source>
</reference>
<evidence type="ECO:0000256" key="5">
    <source>
        <dbReference type="ARBA" id="ARBA00022989"/>
    </source>
</evidence>
<evidence type="ECO:0000256" key="4">
    <source>
        <dbReference type="ARBA" id="ARBA00022970"/>
    </source>
</evidence>
<gene>
    <name evidence="9" type="ORF">CXB51_013800</name>
</gene>
<evidence type="ECO:0000256" key="3">
    <source>
        <dbReference type="ARBA" id="ARBA00022692"/>
    </source>
</evidence>
<feature type="transmembrane region" description="Helical" evidence="7">
    <location>
        <begin position="57"/>
        <end position="82"/>
    </location>
</feature>